<feature type="active site" description="Schiff-base intermediate with substrate" evidence="7">
    <location>
        <position position="136"/>
    </location>
</feature>
<dbReference type="GO" id="GO:0050661">
    <property type="term" value="F:NADP binding"/>
    <property type="evidence" value="ECO:0007669"/>
    <property type="project" value="InterPro"/>
</dbReference>
<evidence type="ECO:0000256" key="8">
    <source>
        <dbReference type="HAMAP-Rule" id="MF_00222"/>
    </source>
</evidence>
<dbReference type="GO" id="GO:0005829">
    <property type="term" value="C:cytosol"/>
    <property type="evidence" value="ECO:0007669"/>
    <property type="project" value="TreeGrafter"/>
</dbReference>
<feature type="binding site" evidence="8">
    <location>
        <position position="303"/>
    </location>
    <ligand>
        <name>shikimate</name>
        <dbReference type="ChEBI" id="CHEBI:36208"/>
    </ligand>
</feature>
<comment type="function">
    <text evidence="7">Involved in the third step of the chorismate pathway, which leads to the biosynthesis of aromatic amino acids. Catalyzes the cis-dehydration of 3-dehydroquinate (DHQ) and introduces the first double bond of the aromatic ring to yield 3-dehydroshikimate.</text>
</comment>
<dbReference type="NCBIfam" id="TIGR00507">
    <property type="entry name" value="aroE"/>
    <property type="match status" value="1"/>
</dbReference>
<keyword evidence="12" id="KW-1185">Reference proteome</keyword>
<dbReference type="AlphaFoldDB" id="A0A5C6DNM1"/>
<dbReference type="SUPFAM" id="SSF51569">
    <property type="entry name" value="Aldolase"/>
    <property type="match status" value="1"/>
</dbReference>
<keyword evidence="2 7" id="KW-0028">Amino-acid biosynthesis</keyword>
<comment type="catalytic activity">
    <reaction evidence="7">
        <text>3-dehydroquinate = 3-dehydroshikimate + H2O</text>
        <dbReference type="Rhea" id="RHEA:21096"/>
        <dbReference type="ChEBI" id="CHEBI:15377"/>
        <dbReference type="ChEBI" id="CHEBI:16630"/>
        <dbReference type="ChEBI" id="CHEBI:32364"/>
        <dbReference type="EC" id="4.2.1.10"/>
    </reaction>
</comment>
<dbReference type="PANTHER" id="PTHR21089">
    <property type="entry name" value="SHIKIMATE DEHYDROGENASE"/>
    <property type="match status" value="1"/>
</dbReference>
<protein>
    <recommendedName>
        <fullName evidence="7 8">Multifunctional fusion protein</fullName>
    </recommendedName>
    <domain>
        <recommendedName>
            <fullName evidence="7">3-dehydroquinate dehydratase</fullName>
            <shortName evidence="7">3-dehydroquinase</shortName>
            <ecNumber evidence="7">4.2.1.10</ecNumber>
        </recommendedName>
        <alternativeName>
            <fullName evidence="7">Type I DHQase</fullName>
        </alternativeName>
        <alternativeName>
            <fullName evidence="7">Type I dehydroquinase</fullName>
            <shortName evidence="7">DHQ1</shortName>
        </alternativeName>
    </domain>
    <domain>
        <recommendedName>
            <fullName evidence="8">Shikimate dehydrogenase (NADP(+))</fullName>
            <shortName evidence="8">SDH</shortName>
            <ecNumber evidence="8">1.1.1.25</ecNumber>
        </recommendedName>
    </domain>
</protein>
<comment type="similarity">
    <text evidence="8">Belongs to the shikimate dehydrogenase family.</text>
</comment>
<feature type="binding site" evidence="8">
    <location>
        <position position="318"/>
    </location>
    <ligand>
        <name>shikimate</name>
        <dbReference type="ChEBI" id="CHEBI:36208"/>
    </ligand>
</feature>
<dbReference type="InterPro" id="IPR046346">
    <property type="entry name" value="Aminoacid_DH-like_N_sf"/>
</dbReference>
<evidence type="ECO:0000256" key="4">
    <source>
        <dbReference type="ARBA" id="ARBA00023002"/>
    </source>
</evidence>
<dbReference type="HAMAP" id="MF_00222">
    <property type="entry name" value="Shikimate_DH_AroE"/>
    <property type="match status" value="1"/>
</dbReference>
<comment type="function">
    <text evidence="8">Involved in the biosynthesis of the chorismate, which leads to the biosynthesis of aromatic amino acids. Catalyzes the reversible NADPH linked reduction of 3-dehydroshikimate (DHSA) to yield shikimate (SA).</text>
</comment>
<dbReference type="GO" id="GO:0009423">
    <property type="term" value="P:chorismate biosynthetic process"/>
    <property type="evidence" value="ECO:0007669"/>
    <property type="project" value="UniProtKB-UniRule"/>
</dbReference>
<dbReference type="GO" id="GO:0003855">
    <property type="term" value="F:3-dehydroquinate dehydratase activity"/>
    <property type="evidence" value="ECO:0007669"/>
    <property type="project" value="UniProtKB-UniRule"/>
</dbReference>
<feature type="domain" description="Saccharopine dehydrogenase NADP binding" evidence="9">
    <location>
        <begin position="345"/>
        <end position="456"/>
    </location>
</feature>
<keyword evidence="3 8" id="KW-0521">NADP</keyword>
<comment type="caution">
    <text evidence="11">The sequence shown here is derived from an EMBL/GenBank/DDBJ whole genome shotgun (WGS) entry which is preliminary data.</text>
</comment>
<evidence type="ECO:0000256" key="1">
    <source>
        <dbReference type="ARBA" id="ARBA00004871"/>
    </source>
</evidence>
<keyword evidence="4 8" id="KW-0560">Oxidoreductase</keyword>
<dbReference type="SUPFAM" id="SSF53223">
    <property type="entry name" value="Aminoacid dehydrogenase-like, N-terminal domain"/>
    <property type="match status" value="1"/>
</dbReference>
<comment type="catalytic activity">
    <reaction evidence="6 8">
        <text>shikimate + NADP(+) = 3-dehydroshikimate + NADPH + H(+)</text>
        <dbReference type="Rhea" id="RHEA:17737"/>
        <dbReference type="ChEBI" id="CHEBI:15378"/>
        <dbReference type="ChEBI" id="CHEBI:16630"/>
        <dbReference type="ChEBI" id="CHEBI:36208"/>
        <dbReference type="ChEBI" id="CHEBI:57783"/>
        <dbReference type="ChEBI" id="CHEBI:58349"/>
        <dbReference type="EC" id="1.1.1.25"/>
    </reaction>
</comment>
<dbReference type="GO" id="GO:0009073">
    <property type="term" value="P:aromatic amino acid family biosynthetic process"/>
    <property type="evidence" value="ECO:0007669"/>
    <property type="project" value="UniProtKB-KW"/>
</dbReference>
<feature type="binding site" evidence="8">
    <location>
        <begin position="349"/>
        <end position="353"/>
    </location>
    <ligand>
        <name>NADP(+)</name>
        <dbReference type="ChEBI" id="CHEBI:58349"/>
    </ligand>
</feature>
<dbReference type="InterPro" id="IPR022893">
    <property type="entry name" value="Shikimate_DH_fam"/>
</dbReference>
<name>A0A5C6DNM1_9BACT</name>
<dbReference type="InterPro" id="IPR005097">
    <property type="entry name" value="Sacchrp_dh_NADP-bd"/>
</dbReference>
<dbReference type="InterPro" id="IPR036291">
    <property type="entry name" value="NAD(P)-bd_dom_sf"/>
</dbReference>
<gene>
    <name evidence="8 11" type="primary">aroE</name>
    <name evidence="7" type="synonym">aroD</name>
    <name evidence="11" type="ORF">Poly41_33900</name>
</gene>
<dbReference type="OrthoDB" id="9792692at2"/>
<evidence type="ECO:0000256" key="5">
    <source>
        <dbReference type="ARBA" id="ARBA00023141"/>
    </source>
</evidence>
<evidence type="ECO:0000256" key="6">
    <source>
        <dbReference type="ARBA" id="ARBA00049442"/>
    </source>
</evidence>
<keyword evidence="7" id="KW-0704">Schiff base</keyword>
<dbReference type="EC" id="1.1.1.25" evidence="8"/>
<keyword evidence="7" id="KW-0456">Lyase</keyword>
<dbReference type="CDD" id="cd01065">
    <property type="entry name" value="NAD_bind_Shikimate_DH"/>
    <property type="match status" value="1"/>
</dbReference>
<dbReference type="UniPathway" id="UPA00053">
    <property type="reaction ID" value="UER00086"/>
</dbReference>
<dbReference type="SUPFAM" id="SSF51735">
    <property type="entry name" value="NAD(P)-binding Rossmann-fold domains"/>
    <property type="match status" value="1"/>
</dbReference>
<evidence type="ECO:0000259" key="9">
    <source>
        <dbReference type="Pfam" id="PF03435"/>
    </source>
</evidence>
<dbReference type="PANTHER" id="PTHR21089:SF1">
    <property type="entry name" value="BIFUNCTIONAL 3-DEHYDROQUINATE DEHYDRATASE_SHIKIMATE DEHYDROGENASE, CHLOROPLASTIC"/>
    <property type="match status" value="1"/>
</dbReference>
<evidence type="ECO:0000256" key="2">
    <source>
        <dbReference type="ARBA" id="ARBA00022605"/>
    </source>
</evidence>
<feature type="binding site" evidence="8">
    <location>
        <position position="436"/>
    </location>
    <ligand>
        <name>shikimate</name>
        <dbReference type="ChEBI" id="CHEBI:36208"/>
    </ligand>
</feature>
<feature type="binding site" evidence="7">
    <location>
        <begin position="30"/>
        <end position="32"/>
    </location>
    <ligand>
        <name>3-dehydroquinate</name>
        <dbReference type="ChEBI" id="CHEBI:32364"/>
    </ligand>
</feature>
<dbReference type="EC" id="4.2.1.10" evidence="7"/>
<dbReference type="CDD" id="cd00502">
    <property type="entry name" value="DHQase_I"/>
    <property type="match status" value="1"/>
</dbReference>
<dbReference type="Gene3D" id="3.20.20.70">
    <property type="entry name" value="Aldolase class I"/>
    <property type="match status" value="1"/>
</dbReference>
<feature type="binding site" evidence="7">
    <location>
        <position position="5"/>
    </location>
    <ligand>
        <name>3-dehydroquinate</name>
        <dbReference type="ChEBI" id="CHEBI:32364"/>
    </ligand>
</feature>
<dbReference type="Pfam" id="PF08501">
    <property type="entry name" value="Shikimate_dh_N"/>
    <property type="match status" value="1"/>
</dbReference>
<dbReference type="InterPro" id="IPR011342">
    <property type="entry name" value="Shikimate_DH"/>
</dbReference>
<evidence type="ECO:0000313" key="12">
    <source>
        <dbReference type="Proteomes" id="UP000319143"/>
    </source>
</evidence>
<dbReference type="GO" id="GO:0008652">
    <property type="term" value="P:amino acid biosynthetic process"/>
    <property type="evidence" value="ECO:0007669"/>
    <property type="project" value="UniProtKB-KW"/>
</dbReference>
<feature type="binding site" evidence="7">
    <location>
        <position position="174"/>
    </location>
    <ligand>
        <name>3-dehydroquinate</name>
        <dbReference type="ChEBI" id="CHEBI:32364"/>
    </ligand>
</feature>
<evidence type="ECO:0000256" key="7">
    <source>
        <dbReference type="HAMAP-Rule" id="MF_00214"/>
    </source>
</evidence>
<dbReference type="Pfam" id="PF01487">
    <property type="entry name" value="DHquinase_I"/>
    <property type="match status" value="1"/>
</dbReference>
<dbReference type="Gene3D" id="3.40.50.720">
    <property type="entry name" value="NAD(P)-binding Rossmann-like Domain"/>
    <property type="match status" value="1"/>
</dbReference>
<feature type="active site" description="Proton donor/acceptor" evidence="7">
    <location>
        <position position="111"/>
    </location>
</feature>
<evidence type="ECO:0000256" key="3">
    <source>
        <dbReference type="ARBA" id="ARBA00022857"/>
    </source>
</evidence>
<accession>A0A5C6DNM1</accession>
<comment type="subunit">
    <text evidence="7">Homodimer.</text>
</comment>
<feature type="binding site" evidence="8">
    <location>
        <position position="457"/>
    </location>
    <ligand>
        <name>NADP(+)</name>
        <dbReference type="ChEBI" id="CHEBI:58349"/>
    </ligand>
</feature>
<sequence>MICVSLGRARHTRMIAEHKYLVEQGAELVELRLDFIGRAVNLKRLIENRPGPVVVTCRRREDGGRWMKSEQERMMLLRSAIAAGVEYVDIEADVASQIPRYGNTKRVISYHKFSDTPDEIEQIADAMAEEDADIVKLATMATTFSDNLRMLNMVKNARRPTIGICMGEIGMVTRILGERVGSPFTYATYSVDKKLAPGQLNWKEMMELYRYKEINQDTELFGVIADPVANSHAHLVQNTAFYEQGLNARYLPFRVPRDDLHKFMQAARELGISGVSVDTPHMENVVDYCTQAESSASGIGAVNTLIFQGKDNLGYNTDYRAAMDCISETFNLKKGIEKPMQGVAVMILGAGGVARAVAWGLRQRGADVTIASRTMEKSQLLASEIGCRCVEWAERHDPKVNLLVNATPMGMHPDVDRSPFDAAQLNQFMVVFDAVYNPESTLLIKYARKQGCRIITGVDMFVRRLAYQYKLFTGRDAPTRLMRKTIKEATSPVRLN</sequence>
<dbReference type="InterPro" id="IPR001381">
    <property type="entry name" value="DHquinase_I"/>
</dbReference>
<dbReference type="Proteomes" id="UP000319143">
    <property type="component" value="Unassembled WGS sequence"/>
</dbReference>
<evidence type="ECO:0000259" key="10">
    <source>
        <dbReference type="Pfam" id="PF08501"/>
    </source>
</evidence>
<dbReference type="GO" id="GO:0004764">
    <property type="term" value="F:shikimate 3-dehydrogenase (NADP+) activity"/>
    <property type="evidence" value="ECO:0007669"/>
    <property type="project" value="UniProtKB-UniRule"/>
</dbReference>
<evidence type="ECO:0000313" key="11">
    <source>
        <dbReference type="EMBL" id="TWU37261.1"/>
    </source>
</evidence>
<dbReference type="RefSeq" id="WP_146527580.1">
    <property type="nucleotide sequence ID" value="NZ_SJPV01000005.1"/>
</dbReference>
<dbReference type="InterPro" id="IPR013708">
    <property type="entry name" value="Shikimate_DH-bd_N"/>
</dbReference>
<dbReference type="NCBIfam" id="TIGR01093">
    <property type="entry name" value="aroD"/>
    <property type="match status" value="1"/>
</dbReference>
<comment type="pathway">
    <text evidence="7">Metabolic intermediate biosynthesis; chorismate biosynthesis; chorismate from D-erythrose 4-phosphate and phosphoenolpyruvate: step 3/7.</text>
</comment>
<organism evidence="11 12">
    <name type="scientific">Novipirellula artificiosorum</name>
    <dbReference type="NCBI Taxonomy" id="2528016"/>
    <lineage>
        <taxon>Bacteria</taxon>
        <taxon>Pseudomonadati</taxon>
        <taxon>Planctomycetota</taxon>
        <taxon>Planctomycetia</taxon>
        <taxon>Pirellulales</taxon>
        <taxon>Pirellulaceae</taxon>
        <taxon>Novipirellula</taxon>
    </lineage>
</organism>
<comment type="similarity">
    <text evidence="7">Belongs to the type-I 3-dehydroquinase family.</text>
</comment>
<reference evidence="11 12" key="1">
    <citation type="submission" date="2019-02" db="EMBL/GenBank/DDBJ databases">
        <title>Deep-cultivation of Planctomycetes and their phenomic and genomic characterization uncovers novel biology.</title>
        <authorList>
            <person name="Wiegand S."/>
            <person name="Jogler M."/>
            <person name="Boedeker C."/>
            <person name="Pinto D."/>
            <person name="Vollmers J."/>
            <person name="Rivas-Marin E."/>
            <person name="Kohn T."/>
            <person name="Peeters S.H."/>
            <person name="Heuer A."/>
            <person name="Rast P."/>
            <person name="Oberbeckmann S."/>
            <person name="Bunk B."/>
            <person name="Jeske O."/>
            <person name="Meyerdierks A."/>
            <person name="Storesund J.E."/>
            <person name="Kallscheuer N."/>
            <person name="Luecker S."/>
            <person name="Lage O.M."/>
            <person name="Pohl T."/>
            <person name="Merkel B.J."/>
            <person name="Hornburger P."/>
            <person name="Mueller R.-W."/>
            <person name="Bruemmer F."/>
            <person name="Labrenz M."/>
            <person name="Spormann A.M."/>
            <person name="Op Den Camp H."/>
            <person name="Overmann J."/>
            <person name="Amann R."/>
            <person name="Jetten M.S.M."/>
            <person name="Mascher T."/>
            <person name="Medema M.H."/>
            <person name="Devos D.P."/>
            <person name="Kaster A.-K."/>
            <person name="Ovreas L."/>
            <person name="Rohde M."/>
            <person name="Galperin M.Y."/>
            <person name="Jogler C."/>
        </authorList>
    </citation>
    <scope>NUCLEOTIDE SEQUENCE [LARGE SCALE GENOMIC DNA]</scope>
    <source>
        <strain evidence="11 12">Poly41</strain>
    </source>
</reference>
<dbReference type="Gene3D" id="3.40.50.10860">
    <property type="entry name" value="Leucine Dehydrogenase, chain A, domain 1"/>
    <property type="match status" value="1"/>
</dbReference>
<keyword evidence="5 7" id="KW-0057">Aromatic amino acid biosynthesis</keyword>
<dbReference type="HAMAP" id="MF_00214">
    <property type="entry name" value="AroD"/>
    <property type="match status" value="1"/>
</dbReference>
<feature type="binding site" evidence="8">
    <location>
        <position position="434"/>
    </location>
    <ligand>
        <name>NADP(+)</name>
        <dbReference type="ChEBI" id="CHEBI:58349"/>
    </ligand>
</feature>
<feature type="domain" description="Shikimate dehydrogenase substrate binding N-terminal" evidence="10">
    <location>
        <begin position="223"/>
        <end position="305"/>
    </location>
</feature>
<comment type="caution">
    <text evidence="7">Lacks conserved residue(s) required for the propagation of feature annotation.</text>
</comment>
<feature type="binding site" evidence="7">
    <location>
        <position position="199"/>
    </location>
    <ligand>
        <name>3-dehydroquinate</name>
        <dbReference type="ChEBI" id="CHEBI:32364"/>
    </ligand>
</feature>
<dbReference type="GO" id="GO:0019632">
    <property type="term" value="P:shikimate metabolic process"/>
    <property type="evidence" value="ECO:0007669"/>
    <property type="project" value="InterPro"/>
</dbReference>
<feature type="binding site" evidence="7">
    <location>
        <position position="58"/>
    </location>
    <ligand>
        <name>3-dehydroquinate</name>
        <dbReference type="ChEBI" id="CHEBI:32364"/>
    </ligand>
</feature>
<proteinExistence type="inferred from homology"/>
<dbReference type="EMBL" id="SJPV01000005">
    <property type="protein sequence ID" value="TWU37261.1"/>
    <property type="molecule type" value="Genomic_DNA"/>
</dbReference>
<comment type="pathway">
    <text evidence="1 8">Metabolic intermediate biosynthesis; chorismate biosynthesis; chorismate from D-erythrose 4-phosphate and phosphoenolpyruvate: step 4/7.</text>
</comment>
<dbReference type="InterPro" id="IPR013785">
    <property type="entry name" value="Aldolase_TIM"/>
</dbReference>
<dbReference type="Pfam" id="PF03435">
    <property type="entry name" value="Sacchrp_dh_NADP"/>
    <property type="match status" value="1"/>
</dbReference>